<organism evidence="1">
    <name type="scientific">Klebsiella pneumoniae</name>
    <dbReference type="NCBI Taxonomy" id="573"/>
    <lineage>
        <taxon>Bacteria</taxon>
        <taxon>Pseudomonadati</taxon>
        <taxon>Pseudomonadota</taxon>
        <taxon>Gammaproteobacteria</taxon>
        <taxon>Enterobacterales</taxon>
        <taxon>Enterobacteriaceae</taxon>
        <taxon>Klebsiella/Raoultella group</taxon>
        <taxon>Klebsiella</taxon>
        <taxon>Klebsiella pneumoniae complex</taxon>
    </lineage>
</organism>
<dbReference type="EMBL" id="CAAHCZ010000003">
    <property type="protein sequence ID" value="VGM08545.1"/>
    <property type="molecule type" value="Genomic_DNA"/>
</dbReference>
<accession>A0A486D920</accession>
<proteinExistence type="predicted"/>
<gene>
    <name evidence="1" type="ORF">SAMEA4873656_02529</name>
</gene>
<evidence type="ECO:0000313" key="1">
    <source>
        <dbReference type="EMBL" id="VGM08545.1"/>
    </source>
</evidence>
<reference evidence="1" key="1">
    <citation type="submission" date="2019-03" db="EMBL/GenBank/DDBJ databases">
        <authorList>
            <consortium name="Pathogen Informatics"/>
        </authorList>
    </citation>
    <scope>NUCLEOTIDE SEQUENCE</scope>
    <source>
        <strain evidence="1">5012STDY7626466</strain>
    </source>
</reference>
<name>A0A486D920_KLEPN</name>
<protein>
    <submittedName>
        <fullName evidence="1">Uncharacterized protein</fullName>
    </submittedName>
</protein>
<dbReference type="AlphaFoldDB" id="A0A486D920"/>
<sequence>MLAAKLVAGKTAIAQLVPQAALLRRQVAAQLPGVICAVFH</sequence>